<dbReference type="GO" id="GO:0005381">
    <property type="term" value="F:iron ion transmembrane transporter activity"/>
    <property type="evidence" value="ECO:0007669"/>
    <property type="project" value="UniProtKB-UniRule"/>
</dbReference>
<proteinExistence type="inferred from homology"/>
<keyword evidence="7 9" id="KW-0472">Membrane</keyword>
<keyword evidence="9" id="KW-0406">Ion transport</keyword>
<evidence type="ECO:0000256" key="7">
    <source>
        <dbReference type="ARBA" id="ARBA00023136"/>
    </source>
</evidence>
<evidence type="ECO:0000256" key="2">
    <source>
        <dbReference type="ARBA" id="ARBA00007049"/>
    </source>
</evidence>
<feature type="transmembrane region" description="Helical" evidence="9">
    <location>
        <begin position="233"/>
        <end position="255"/>
    </location>
</feature>
<comment type="catalytic activity">
    <reaction evidence="8">
        <text>Fe(2+)(in) = Fe(2+)(out)</text>
        <dbReference type="Rhea" id="RHEA:28486"/>
        <dbReference type="ChEBI" id="CHEBI:29033"/>
    </reaction>
    <physiologicalReaction direction="left-to-right" evidence="8">
        <dbReference type="Rhea" id="RHEA:28487"/>
    </physiologicalReaction>
</comment>
<comment type="caution">
    <text evidence="9">Lacks conserved residue(s) required for the propagation of feature annotation.</text>
</comment>
<keyword evidence="3" id="KW-0410">Iron transport</keyword>
<dbReference type="EMBL" id="JAVXUO010002005">
    <property type="protein sequence ID" value="KAK2977139.1"/>
    <property type="molecule type" value="Genomic_DNA"/>
</dbReference>
<evidence type="ECO:0000256" key="5">
    <source>
        <dbReference type="ARBA" id="ARBA00022692"/>
    </source>
</evidence>
<organism evidence="11 12">
    <name type="scientific">Escallonia rubra</name>
    <dbReference type="NCBI Taxonomy" id="112253"/>
    <lineage>
        <taxon>Eukaryota</taxon>
        <taxon>Viridiplantae</taxon>
        <taxon>Streptophyta</taxon>
        <taxon>Embryophyta</taxon>
        <taxon>Tracheophyta</taxon>
        <taxon>Spermatophyta</taxon>
        <taxon>Magnoliopsida</taxon>
        <taxon>eudicotyledons</taxon>
        <taxon>Gunneridae</taxon>
        <taxon>Pentapetalae</taxon>
        <taxon>asterids</taxon>
        <taxon>campanulids</taxon>
        <taxon>Escalloniales</taxon>
        <taxon>Escalloniaceae</taxon>
        <taxon>Escallonia</taxon>
    </lineage>
</organism>
<dbReference type="Pfam" id="PF01988">
    <property type="entry name" value="VIT1"/>
    <property type="match status" value="1"/>
</dbReference>
<dbReference type="GO" id="GO:0140315">
    <property type="term" value="F:iron ion sequestering activity"/>
    <property type="evidence" value="ECO:0007669"/>
    <property type="project" value="UniProtKB-UniRule"/>
</dbReference>
<reference evidence="11" key="1">
    <citation type="submission" date="2022-12" db="EMBL/GenBank/DDBJ databases">
        <title>Draft genome assemblies for two species of Escallonia (Escalloniales).</title>
        <authorList>
            <person name="Chanderbali A."/>
            <person name="Dervinis C."/>
            <person name="Anghel I."/>
            <person name="Soltis D."/>
            <person name="Soltis P."/>
            <person name="Zapata F."/>
        </authorList>
    </citation>
    <scope>NUCLEOTIDE SEQUENCE</scope>
    <source>
        <strain evidence="11">UCBG92.1500</strain>
        <tissue evidence="11">Leaf</tissue>
    </source>
</reference>
<comment type="subcellular location">
    <subcellularLocation>
        <location evidence="1 9">Vacuole membrane</location>
        <topology evidence="1 9">Multi-pass membrane protein</topology>
    </subcellularLocation>
</comment>
<comment type="similarity">
    <text evidence="2 9">Belongs to the CCC1 family.</text>
</comment>
<feature type="transmembrane region" description="Helical" evidence="9">
    <location>
        <begin position="204"/>
        <end position="226"/>
    </location>
</feature>
<evidence type="ECO:0000256" key="8">
    <source>
        <dbReference type="ARBA" id="ARBA00044464"/>
    </source>
</evidence>
<name>A0AA88R316_9ASTE</name>
<evidence type="ECO:0000256" key="1">
    <source>
        <dbReference type="ARBA" id="ARBA00004128"/>
    </source>
</evidence>
<evidence type="ECO:0000256" key="10">
    <source>
        <dbReference type="SAM" id="MobiDB-lite"/>
    </source>
</evidence>
<feature type="transmembrane region" description="Helical" evidence="9">
    <location>
        <begin position="261"/>
        <end position="281"/>
    </location>
</feature>
<dbReference type="GO" id="GO:0030026">
    <property type="term" value="P:intracellular manganese ion homeostasis"/>
    <property type="evidence" value="ECO:0007669"/>
    <property type="project" value="InterPro"/>
</dbReference>
<protein>
    <recommendedName>
        <fullName evidence="9">Vacuolar iron transporter</fullName>
    </recommendedName>
</protein>
<keyword evidence="6 9" id="KW-1133">Transmembrane helix</keyword>
<keyword evidence="12" id="KW-1185">Reference proteome</keyword>
<dbReference type="PANTHER" id="PTHR31851">
    <property type="entry name" value="FE(2+)/MN(2+) TRANSPORTER PCL1"/>
    <property type="match status" value="1"/>
</dbReference>
<dbReference type="GO" id="GO:0005774">
    <property type="term" value="C:vacuolar membrane"/>
    <property type="evidence" value="ECO:0007669"/>
    <property type="project" value="UniProtKB-SubCell"/>
</dbReference>
<comment type="function">
    <text evidence="9">Vacuolar Fe(2+) uptake transporter.</text>
</comment>
<comment type="caution">
    <text evidence="11">The sequence shown here is derived from an EMBL/GenBank/DDBJ whole genome shotgun (WGS) entry which is preliminary data.</text>
</comment>
<keyword evidence="3" id="KW-0408">Iron</keyword>
<evidence type="ECO:0000256" key="3">
    <source>
        <dbReference type="ARBA" id="ARBA00022496"/>
    </source>
</evidence>
<keyword evidence="4 9" id="KW-0926">Vacuole</keyword>
<dbReference type="AlphaFoldDB" id="A0AA88R316"/>
<gene>
    <name evidence="11" type="ORF">RJ640_027752</name>
</gene>
<dbReference type="Proteomes" id="UP001187471">
    <property type="component" value="Unassembled WGS sequence"/>
</dbReference>
<accession>A0AA88R316</accession>
<dbReference type="InterPro" id="IPR008217">
    <property type="entry name" value="Ccc1_fam"/>
</dbReference>
<evidence type="ECO:0000256" key="9">
    <source>
        <dbReference type="RuleBase" id="RU369115"/>
    </source>
</evidence>
<evidence type="ECO:0000256" key="6">
    <source>
        <dbReference type="ARBA" id="ARBA00022989"/>
    </source>
</evidence>
<feature type="region of interest" description="Disordered" evidence="10">
    <location>
        <begin position="156"/>
        <end position="197"/>
    </location>
</feature>
<evidence type="ECO:0000313" key="12">
    <source>
        <dbReference type="Proteomes" id="UP001187471"/>
    </source>
</evidence>
<feature type="compositionally biased region" description="Basic and acidic residues" evidence="10">
    <location>
        <begin position="176"/>
        <end position="197"/>
    </location>
</feature>
<dbReference type="GO" id="GO:0005384">
    <property type="term" value="F:manganese ion transmembrane transporter activity"/>
    <property type="evidence" value="ECO:0007669"/>
    <property type="project" value="InterPro"/>
</dbReference>
<sequence>MASPQTLEACGEHKLSVVDEKGLAMTRMQRAQWLRAAILGANDGLLSTTSLMLGVGAAKEDQRSMILSGLAGALAGACSMAVGEYVSVSTQRDIESAVISQRSSNTNLPVEDDSSGIKLQIIATAIPTTTEDKPTKADFAMSPTLTPRMPIYSCETPRQKFPPISSPARSPMMKVVRSDARKDTVQATDKEDSREEMLPNPYKAAAASATAFLCGSLVPLLSAICVKENTTRFVVIVVVTSIALALFGGIGAHLGGSPLRISAARVLVGGWISMAITYGLLKPLDRDDHKGHDTD</sequence>
<evidence type="ECO:0000313" key="11">
    <source>
        <dbReference type="EMBL" id="KAK2977139.1"/>
    </source>
</evidence>
<evidence type="ECO:0000256" key="4">
    <source>
        <dbReference type="ARBA" id="ARBA00022554"/>
    </source>
</evidence>
<keyword evidence="9" id="KW-0813">Transport</keyword>
<keyword evidence="5 9" id="KW-0812">Transmembrane</keyword>